<dbReference type="EMBL" id="JBJQOH010000006">
    <property type="protein sequence ID" value="KAL3684036.1"/>
    <property type="molecule type" value="Genomic_DNA"/>
</dbReference>
<evidence type="ECO:0000256" key="1">
    <source>
        <dbReference type="SAM" id="MobiDB-lite"/>
    </source>
</evidence>
<sequence length="331" mass="37649">MGLISLTKQYLAFAARTMRWAYQPGKHPLQTTIRTLVERESMGVFGAPGVQWLYSAAKARLPGVSKVMQNVFVAREQLKKLIKQGAMHTVEDWHKLPIWGNSQEAKDGKVRRIDTAAKRTLCEVGYRSLEDLTEADGKRLATWESRRIQGDERRTVRAAFMKLIANIRGPQETTLDGEIEVERFFTTEDAVDGIWRWKTQGKRKYKEQSPSNRTDDSAEVQNRGEHDHKSCIDRRTKQGASGWQKLITLTCRGGRKSGEHDEQGGNASYYGAYALKSYRPAVGDFLHCREQTHKDGAKDAVTNRWRAHSMRFGAVVKHKSLGRQSKDGSRR</sequence>
<dbReference type="AlphaFoldDB" id="A0ABD3GZC7"/>
<evidence type="ECO:0000313" key="3">
    <source>
        <dbReference type="Proteomes" id="UP001633002"/>
    </source>
</evidence>
<organism evidence="2 3">
    <name type="scientific">Riccia sorocarpa</name>
    <dbReference type="NCBI Taxonomy" id="122646"/>
    <lineage>
        <taxon>Eukaryota</taxon>
        <taxon>Viridiplantae</taxon>
        <taxon>Streptophyta</taxon>
        <taxon>Embryophyta</taxon>
        <taxon>Marchantiophyta</taxon>
        <taxon>Marchantiopsida</taxon>
        <taxon>Marchantiidae</taxon>
        <taxon>Marchantiales</taxon>
        <taxon>Ricciaceae</taxon>
        <taxon>Riccia</taxon>
    </lineage>
</organism>
<protein>
    <submittedName>
        <fullName evidence="2">Uncharacterized protein</fullName>
    </submittedName>
</protein>
<name>A0ABD3GZC7_9MARC</name>
<evidence type="ECO:0000313" key="2">
    <source>
        <dbReference type="EMBL" id="KAL3684036.1"/>
    </source>
</evidence>
<proteinExistence type="predicted"/>
<accession>A0ABD3GZC7</accession>
<keyword evidence="3" id="KW-1185">Reference proteome</keyword>
<feature type="region of interest" description="Disordered" evidence="1">
    <location>
        <begin position="201"/>
        <end position="237"/>
    </location>
</feature>
<reference evidence="2 3" key="1">
    <citation type="submission" date="2024-09" db="EMBL/GenBank/DDBJ databases">
        <title>Chromosome-scale assembly of Riccia sorocarpa.</title>
        <authorList>
            <person name="Paukszto L."/>
        </authorList>
    </citation>
    <scope>NUCLEOTIDE SEQUENCE [LARGE SCALE GENOMIC DNA]</scope>
    <source>
        <strain evidence="2">LP-2024</strain>
        <tissue evidence="2">Aerial parts of the thallus</tissue>
    </source>
</reference>
<comment type="caution">
    <text evidence="2">The sequence shown here is derived from an EMBL/GenBank/DDBJ whole genome shotgun (WGS) entry which is preliminary data.</text>
</comment>
<dbReference type="Proteomes" id="UP001633002">
    <property type="component" value="Unassembled WGS sequence"/>
</dbReference>
<gene>
    <name evidence="2" type="ORF">R1sor_002058</name>
</gene>
<feature type="compositionally biased region" description="Basic and acidic residues" evidence="1">
    <location>
        <begin position="222"/>
        <end position="236"/>
    </location>
</feature>